<dbReference type="Gene3D" id="1.10.1750.10">
    <property type="match status" value="1"/>
</dbReference>
<accession>A0A1F5H1F8</accession>
<dbReference type="Pfam" id="PF08299">
    <property type="entry name" value="Bac_DnaA_C"/>
    <property type="match status" value="1"/>
</dbReference>
<dbReference type="GO" id="GO:0006270">
    <property type="term" value="P:DNA replication initiation"/>
    <property type="evidence" value="ECO:0007669"/>
    <property type="project" value="InterPro"/>
</dbReference>
<dbReference type="PANTHER" id="PTHR30050">
    <property type="entry name" value="CHROMOSOMAL REPLICATION INITIATOR PROTEIN DNAA"/>
    <property type="match status" value="1"/>
</dbReference>
<evidence type="ECO:0000259" key="1">
    <source>
        <dbReference type="SMART" id="SM00760"/>
    </source>
</evidence>
<dbReference type="GO" id="GO:0005524">
    <property type="term" value="F:ATP binding"/>
    <property type="evidence" value="ECO:0007669"/>
    <property type="project" value="InterPro"/>
</dbReference>
<dbReference type="AlphaFoldDB" id="A0A1F5H1F8"/>
<organism evidence="2 3">
    <name type="scientific">Candidatus Curtissbacteria bacterium RIFCSPHIGHO2_12_41_11</name>
    <dbReference type="NCBI Taxonomy" id="1797718"/>
    <lineage>
        <taxon>Bacteria</taxon>
        <taxon>Candidatus Curtissiibacteriota</taxon>
    </lineage>
</organism>
<dbReference type="Proteomes" id="UP000178393">
    <property type="component" value="Unassembled WGS sequence"/>
</dbReference>
<proteinExistence type="predicted"/>
<dbReference type="GO" id="GO:0005886">
    <property type="term" value="C:plasma membrane"/>
    <property type="evidence" value="ECO:0007669"/>
    <property type="project" value="TreeGrafter"/>
</dbReference>
<comment type="caution">
    <text evidence="2">The sequence shown here is derived from an EMBL/GenBank/DDBJ whole genome shotgun (WGS) entry which is preliminary data.</text>
</comment>
<dbReference type="GO" id="GO:0006275">
    <property type="term" value="P:regulation of DNA replication"/>
    <property type="evidence" value="ECO:0007669"/>
    <property type="project" value="InterPro"/>
</dbReference>
<protein>
    <recommendedName>
        <fullName evidence="1">Chromosomal replication initiator DnaA C-terminal domain-containing protein</fullName>
    </recommendedName>
</protein>
<evidence type="ECO:0000313" key="3">
    <source>
        <dbReference type="Proteomes" id="UP000178393"/>
    </source>
</evidence>
<reference evidence="2 3" key="1">
    <citation type="journal article" date="2016" name="Nat. Commun.">
        <title>Thousands of microbial genomes shed light on interconnected biogeochemical processes in an aquifer system.</title>
        <authorList>
            <person name="Anantharaman K."/>
            <person name="Brown C.T."/>
            <person name="Hug L.A."/>
            <person name="Sharon I."/>
            <person name="Castelle C.J."/>
            <person name="Probst A.J."/>
            <person name="Thomas B.C."/>
            <person name="Singh A."/>
            <person name="Wilkins M.J."/>
            <person name="Karaoz U."/>
            <person name="Brodie E.L."/>
            <person name="Williams K.H."/>
            <person name="Hubbard S.S."/>
            <person name="Banfield J.F."/>
        </authorList>
    </citation>
    <scope>NUCLEOTIDE SEQUENCE [LARGE SCALE GENOMIC DNA]</scope>
</reference>
<dbReference type="CDD" id="cd06571">
    <property type="entry name" value="Bac_DnaA_C"/>
    <property type="match status" value="1"/>
</dbReference>
<dbReference type="SUPFAM" id="SSF48295">
    <property type="entry name" value="TrpR-like"/>
    <property type="match status" value="1"/>
</dbReference>
<dbReference type="InterPro" id="IPR013159">
    <property type="entry name" value="DnaA_C"/>
</dbReference>
<dbReference type="GO" id="GO:0003688">
    <property type="term" value="F:DNA replication origin binding"/>
    <property type="evidence" value="ECO:0007669"/>
    <property type="project" value="TreeGrafter"/>
</dbReference>
<sequence length="123" mass="13709">MKLTSGKITIEEIKEAIHKNGQASLNKPTASAIFSAVCKYFRVPAEDLRGPARRASLAFARQVLMYLLRKQLNLPFDEIGRLTGNRDHSTVIHGVAKIENIISQNQAKKDEVSRIQLLVNSPL</sequence>
<evidence type="ECO:0000313" key="2">
    <source>
        <dbReference type="EMBL" id="OGD97992.1"/>
    </source>
</evidence>
<gene>
    <name evidence="2" type="ORF">A2W45_01490</name>
</gene>
<dbReference type="SMART" id="SM00760">
    <property type="entry name" value="Bac_DnaA_C"/>
    <property type="match status" value="1"/>
</dbReference>
<dbReference type="InterPro" id="IPR010921">
    <property type="entry name" value="Trp_repressor/repl_initiator"/>
</dbReference>
<dbReference type="EMBL" id="MFBH01000058">
    <property type="protein sequence ID" value="OGD97992.1"/>
    <property type="molecule type" value="Genomic_DNA"/>
</dbReference>
<name>A0A1F5H1F8_9BACT</name>
<dbReference type="PANTHER" id="PTHR30050:SF2">
    <property type="entry name" value="CHROMOSOMAL REPLICATION INITIATOR PROTEIN DNAA"/>
    <property type="match status" value="1"/>
</dbReference>
<feature type="domain" description="Chromosomal replication initiator DnaA C-terminal" evidence="1">
    <location>
        <begin position="29"/>
        <end position="98"/>
    </location>
</feature>